<keyword evidence="2" id="KW-1185">Reference proteome</keyword>
<sequence>MKIPRRILINIAIYILPLVNEIDYMQIGWYTREYKKENIKTCLYIIIEVQFYLTKE</sequence>
<name>A0ABM7NNB0_9FIRM</name>
<accession>A0ABM7NNB0</accession>
<reference evidence="1 2" key="1">
    <citation type="submission" date="2021-02" db="EMBL/GenBank/DDBJ databases">
        <title>Nitrogen-fixing ability and nitrogen fixation related genes of thermophilic fermentative bacteria in the genus Caldicellulosiruptor.</title>
        <authorList>
            <person name="Chen Y."/>
            <person name="Nishihara A."/>
            <person name="Haruta S."/>
        </authorList>
    </citation>
    <scope>NUCLEOTIDE SEQUENCE [LARGE SCALE GENOMIC DNA]</scope>
    <source>
        <strain evidence="1 2">YA01</strain>
    </source>
</reference>
<evidence type="ECO:0000313" key="1">
    <source>
        <dbReference type="EMBL" id="BCS81611.1"/>
    </source>
</evidence>
<organism evidence="1 2">
    <name type="scientific">Caldicellulosiruptor diazotrophicus</name>
    <dbReference type="NCBI Taxonomy" id="2806205"/>
    <lineage>
        <taxon>Bacteria</taxon>
        <taxon>Bacillati</taxon>
        <taxon>Bacillota</taxon>
        <taxon>Bacillota incertae sedis</taxon>
        <taxon>Caldicellulosiruptorales</taxon>
        <taxon>Caldicellulosiruptoraceae</taxon>
        <taxon>Caldicellulosiruptor</taxon>
    </lineage>
</organism>
<gene>
    <name evidence="1" type="ORF">CaldiYA01_15710</name>
</gene>
<proteinExistence type="predicted"/>
<dbReference type="EMBL" id="AP024480">
    <property type="protein sequence ID" value="BCS81611.1"/>
    <property type="molecule type" value="Genomic_DNA"/>
</dbReference>
<dbReference type="Proteomes" id="UP000663623">
    <property type="component" value="Chromosome"/>
</dbReference>
<evidence type="ECO:0000313" key="2">
    <source>
        <dbReference type="Proteomes" id="UP000663623"/>
    </source>
</evidence>
<protein>
    <submittedName>
        <fullName evidence="1">Uncharacterized protein</fullName>
    </submittedName>
</protein>